<organism evidence="3 4">
    <name type="scientific">Tritrichomonas foetus</name>
    <dbReference type="NCBI Taxonomy" id="1144522"/>
    <lineage>
        <taxon>Eukaryota</taxon>
        <taxon>Metamonada</taxon>
        <taxon>Parabasalia</taxon>
        <taxon>Tritrichomonadida</taxon>
        <taxon>Tritrichomonadidae</taxon>
        <taxon>Tritrichomonas</taxon>
    </lineage>
</organism>
<feature type="region of interest" description="Disordered" evidence="1">
    <location>
        <begin position="243"/>
        <end position="266"/>
    </location>
</feature>
<feature type="region of interest" description="Disordered" evidence="1">
    <location>
        <begin position="178"/>
        <end position="198"/>
    </location>
</feature>
<evidence type="ECO:0000256" key="1">
    <source>
        <dbReference type="SAM" id="MobiDB-lite"/>
    </source>
</evidence>
<name>A0A1J4KWC5_9EUKA</name>
<reference evidence="3" key="1">
    <citation type="submission" date="2016-10" db="EMBL/GenBank/DDBJ databases">
        <authorList>
            <person name="Benchimol M."/>
            <person name="Almeida L.G."/>
            <person name="Vasconcelos A.T."/>
            <person name="Perreira-Neves A."/>
            <person name="Rosa I.A."/>
            <person name="Tasca T."/>
            <person name="Bogo M.R."/>
            <person name="de Souza W."/>
        </authorList>
    </citation>
    <scope>NUCLEOTIDE SEQUENCE [LARGE SCALE GENOMIC DNA]</scope>
    <source>
        <strain evidence="3">K</strain>
    </source>
</reference>
<dbReference type="Proteomes" id="UP000179807">
    <property type="component" value="Unassembled WGS sequence"/>
</dbReference>
<dbReference type="Pfam" id="PF01417">
    <property type="entry name" value="ENTH"/>
    <property type="match status" value="1"/>
</dbReference>
<accession>A0A1J4KWC5</accession>
<dbReference type="VEuPathDB" id="TrichDB:TRFO_15962"/>
<comment type="caution">
    <text evidence="3">The sequence shown here is derived from an EMBL/GenBank/DDBJ whole genome shotgun (WGS) entry which is preliminary data.</text>
</comment>
<evidence type="ECO:0000259" key="2">
    <source>
        <dbReference type="Pfam" id="PF01417"/>
    </source>
</evidence>
<sequence>MSFWQLTKQKARFTSYLFNGRNSVERYFLEATTNEEGIPTNIQKITAARLSYEIYHFQSVKNVILERLQNIQQVFSIHKSLILIQKIIKLGKKSAKSDIIYMQPILEFISCSKIFQNDKSKCEIESKNRMLSQNIIVLINNDSYYMQLRNKSKIKREKVKLLEIKILKRKTLKNANKNDDFMQDTENSGTIYDDDNHNNKDTSDNVFLCDEEETPLTPQFARNSNIAINSLVFEGNLIDKVDFSKTPSPQRNKAHPKKPHDFLKLS</sequence>
<dbReference type="AlphaFoldDB" id="A0A1J4KWC5"/>
<dbReference type="RefSeq" id="XP_068366965.1">
    <property type="nucleotide sequence ID" value="XM_068498682.1"/>
</dbReference>
<dbReference type="EMBL" id="MLAK01000469">
    <property type="protein sequence ID" value="OHT13829.1"/>
    <property type="molecule type" value="Genomic_DNA"/>
</dbReference>
<keyword evidence="4" id="KW-1185">Reference proteome</keyword>
<dbReference type="InterPro" id="IPR008942">
    <property type="entry name" value="ENTH_VHS"/>
</dbReference>
<proteinExistence type="predicted"/>
<protein>
    <recommendedName>
        <fullName evidence="2">ENTH domain-containing protein</fullName>
    </recommendedName>
</protein>
<feature type="domain" description="ENTH" evidence="2">
    <location>
        <begin position="23"/>
        <end position="144"/>
    </location>
</feature>
<dbReference type="InterPro" id="IPR013809">
    <property type="entry name" value="ENTH"/>
</dbReference>
<gene>
    <name evidence="3" type="ORF">TRFO_15962</name>
</gene>
<dbReference type="SUPFAM" id="SSF48464">
    <property type="entry name" value="ENTH/VHS domain"/>
    <property type="match status" value="1"/>
</dbReference>
<dbReference type="Gene3D" id="1.25.40.90">
    <property type="match status" value="1"/>
</dbReference>
<dbReference type="GeneID" id="94833386"/>
<evidence type="ECO:0000313" key="3">
    <source>
        <dbReference type="EMBL" id="OHT13829.1"/>
    </source>
</evidence>
<evidence type="ECO:0000313" key="4">
    <source>
        <dbReference type="Proteomes" id="UP000179807"/>
    </source>
</evidence>